<evidence type="ECO:0000313" key="1">
    <source>
        <dbReference type="EMBL" id="GIJ14159.1"/>
    </source>
</evidence>
<sequence>MRQVTTRSRIECDLKMLWVMLRVAGAGWGGLPRVAVGAAGDVRVSEDAEVGAEPGAAPVFQT</sequence>
<organism evidence="1 2">
    <name type="scientific">Micromonospora gifhornensis</name>
    <dbReference type="NCBI Taxonomy" id="84594"/>
    <lineage>
        <taxon>Bacteria</taxon>
        <taxon>Bacillati</taxon>
        <taxon>Actinomycetota</taxon>
        <taxon>Actinomycetes</taxon>
        <taxon>Micromonosporales</taxon>
        <taxon>Micromonosporaceae</taxon>
        <taxon>Micromonospora</taxon>
    </lineage>
</organism>
<evidence type="ECO:0000313" key="2">
    <source>
        <dbReference type="Proteomes" id="UP000647860"/>
    </source>
</evidence>
<dbReference type="Proteomes" id="UP000647860">
    <property type="component" value="Unassembled WGS sequence"/>
</dbReference>
<gene>
    <name evidence="1" type="ORF">Vgi01_08430</name>
</gene>
<dbReference type="EMBL" id="BOPA01000008">
    <property type="protein sequence ID" value="GIJ14159.1"/>
    <property type="molecule type" value="Genomic_DNA"/>
</dbReference>
<protein>
    <submittedName>
        <fullName evidence="1">Uncharacterized protein</fullName>
    </submittedName>
</protein>
<accession>A0ABQ4I8E8</accession>
<proteinExistence type="predicted"/>
<keyword evidence="2" id="KW-1185">Reference proteome</keyword>
<name>A0ABQ4I8E8_9ACTN</name>
<comment type="caution">
    <text evidence="1">The sequence shown here is derived from an EMBL/GenBank/DDBJ whole genome shotgun (WGS) entry which is preliminary data.</text>
</comment>
<reference evidence="1 2" key="1">
    <citation type="submission" date="2021-01" db="EMBL/GenBank/DDBJ databases">
        <title>Whole genome shotgun sequence of Verrucosispora gifhornensis NBRC 16317.</title>
        <authorList>
            <person name="Komaki H."/>
            <person name="Tamura T."/>
        </authorList>
    </citation>
    <scope>NUCLEOTIDE SEQUENCE [LARGE SCALE GENOMIC DNA]</scope>
    <source>
        <strain evidence="1 2">NBRC 16317</strain>
    </source>
</reference>